<sequence length="109" mass="12137">MWLAAVRERAEVRPEAWLGVLYVFEGSRMGSMALLRPVARALGTHPRPGHGVDYHLDGVADRVPRWQRFKATVNALPLTPEQHQSVVWGATATFRMLHEVYAGLIPAPA</sequence>
<proteinExistence type="predicted"/>
<dbReference type="Proteomes" id="UP000503447">
    <property type="component" value="Chromosome"/>
</dbReference>
<evidence type="ECO:0008006" key="3">
    <source>
        <dbReference type="Google" id="ProtNLM"/>
    </source>
</evidence>
<dbReference type="InterPro" id="IPR016053">
    <property type="entry name" value="Haem_Oase-like"/>
</dbReference>
<organism evidence="1 2">
    <name type="scientific">Frigoriglobus tundricola</name>
    <dbReference type="NCBI Taxonomy" id="2774151"/>
    <lineage>
        <taxon>Bacteria</taxon>
        <taxon>Pseudomonadati</taxon>
        <taxon>Planctomycetota</taxon>
        <taxon>Planctomycetia</taxon>
        <taxon>Gemmatales</taxon>
        <taxon>Gemmataceae</taxon>
        <taxon>Frigoriglobus</taxon>
    </lineage>
</organism>
<dbReference type="GO" id="GO:0004392">
    <property type="term" value="F:heme oxygenase (decyclizing) activity"/>
    <property type="evidence" value="ECO:0007669"/>
    <property type="project" value="InterPro"/>
</dbReference>
<dbReference type="Pfam" id="PF01126">
    <property type="entry name" value="Heme_oxygenase"/>
    <property type="match status" value="1"/>
</dbReference>
<name>A0A6M5YUW3_9BACT</name>
<dbReference type="GO" id="GO:0006788">
    <property type="term" value="P:heme oxidation"/>
    <property type="evidence" value="ECO:0007669"/>
    <property type="project" value="InterPro"/>
</dbReference>
<dbReference type="EMBL" id="CP053452">
    <property type="protein sequence ID" value="QJW97808.1"/>
    <property type="molecule type" value="Genomic_DNA"/>
</dbReference>
<dbReference type="Gene3D" id="1.20.910.10">
    <property type="entry name" value="Heme oxygenase-like"/>
    <property type="match status" value="1"/>
</dbReference>
<dbReference type="SUPFAM" id="SSF48613">
    <property type="entry name" value="Heme oxygenase-like"/>
    <property type="match status" value="1"/>
</dbReference>
<reference evidence="2" key="1">
    <citation type="submission" date="2020-05" db="EMBL/GenBank/DDBJ databases">
        <title>Frigoriglobus tundricola gen. nov., sp. nov., a psychrotolerant cellulolytic planctomycete of the family Gemmataceae with two divergent copies of 16S rRNA gene.</title>
        <authorList>
            <person name="Kulichevskaya I.S."/>
            <person name="Ivanova A.A."/>
            <person name="Naumoff D.G."/>
            <person name="Beletsky A.V."/>
            <person name="Rijpstra W.I.C."/>
            <person name="Sinninghe Damste J.S."/>
            <person name="Mardanov A.V."/>
            <person name="Ravin N.V."/>
            <person name="Dedysh S.N."/>
        </authorList>
    </citation>
    <scope>NUCLEOTIDE SEQUENCE [LARGE SCALE GENOMIC DNA]</scope>
    <source>
        <strain evidence="2">PL17</strain>
    </source>
</reference>
<dbReference type="KEGG" id="ftj:FTUN_5388"/>
<protein>
    <recommendedName>
        <fullName evidence="3">Heme oxygenase</fullName>
    </recommendedName>
</protein>
<accession>A0A6M5YUW3</accession>
<keyword evidence="2" id="KW-1185">Reference proteome</keyword>
<gene>
    <name evidence="1" type="ORF">FTUN_5388</name>
</gene>
<dbReference type="InterPro" id="IPR016084">
    <property type="entry name" value="Haem_Oase-like_multi-hlx"/>
</dbReference>
<evidence type="ECO:0000313" key="2">
    <source>
        <dbReference type="Proteomes" id="UP000503447"/>
    </source>
</evidence>
<evidence type="ECO:0000313" key="1">
    <source>
        <dbReference type="EMBL" id="QJW97808.1"/>
    </source>
</evidence>
<dbReference type="RefSeq" id="WP_193376955.1">
    <property type="nucleotide sequence ID" value="NZ_CP053452.2"/>
</dbReference>
<dbReference type="AlphaFoldDB" id="A0A6M5YUW3"/>